<dbReference type="PANTHER" id="PTHR46470">
    <property type="entry name" value="N-ACYLNEURAMINATE-9-PHOSPHATASE"/>
    <property type="match status" value="1"/>
</dbReference>
<dbReference type="Gene3D" id="3.40.50.1000">
    <property type="entry name" value="HAD superfamily/HAD-like"/>
    <property type="match status" value="1"/>
</dbReference>
<proteinExistence type="predicted"/>
<accession>A0ABP8AQT8</accession>
<comment type="cofactor">
    <cofactor evidence="1">
        <name>Mg(2+)</name>
        <dbReference type="ChEBI" id="CHEBI:18420"/>
    </cofactor>
</comment>
<evidence type="ECO:0000313" key="4">
    <source>
        <dbReference type="EMBL" id="GAA4188076.1"/>
    </source>
</evidence>
<name>A0ABP8AQT8_9MICO</name>
<dbReference type="Gene3D" id="1.20.120.1600">
    <property type="match status" value="1"/>
</dbReference>
<protein>
    <submittedName>
        <fullName evidence="4">HAD family hydrolase</fullName>
    </submittedName>
</protein>
<sequence length="255" mass="27661">MTGAQTRGPRVVLFDLDGTLFDHPGAFRRGILAHTAALGAPYDSVGADDIVAAWQAAEDLHYERYLAGEIDYDGQRRARARDFTRRFGAEPPADDAAALDWFRGYHDEYRAAWAAYDDVDETLDALEAALPGIRFGIITNGVLALQERKIEKIGATARMEHVIASGELGVAKPDPRIFAHAVELFGVAPSEAVYVGDRVRVDALGAAAAGLTGIWIDRDERGWGAFEADAAAWDIRRIVSLTELLGVLGVATARR</sequence>
<organism evidence="4 5">
    <name type="scientific">Gryllotalpicola kribbensis</name>
    <dbReference type="NCBI Taxonomy" id="993084"/>
    <lineage>
        <taxon>Bacteria</taxon>
        <taxon>Bacillati</taxon>
        <taxon>Actinomycetota</taxon>
        <taxon>Actinomycetes</taxon>
        <taxon>Micrococcales</taxon>
        <taxon>Microbacteriaceae</taxon>
        <taxon>Gryllotalpicola</taxon>
    </lineage>
</organism>
<evidence type="ECO:0000256" key="3">
    <source>
        <dbReference type="ARBA" id="ARBA00022842"/>
    </source>
</evidence>
<dbReference type="Pfam" id="PF00702">
    <property type="entry name" value="Hydrolase"/>
    <property type="match status" value="1"/>
</dbReference>
<evidence type="ECO:0000313" key="5">
    <source>
        <dbReference type="Proteomes" id="UP001500213"/>
    </source>
</evidence>
<evidence type="ECO:0000256" key="1">
    <source>
        <dbReference type="ARBA" id="ARBA00001946"/>
    </source>
</evidence>
<reference evidence="5" key="1">
    <citation type="journal article" date="2019" name="Int. J. Syst. Evol. Microbiol.">
        <title>The Global Catalogue of Microorganisms (GCM) 10K type strain sequencing project: providing services to taxonomists for standard genome sequencing and annotation.</title>
        <authorList>
            <consortium name="The Broad Institute Genomics Platform"/>
            <consortium name="The Broad Institute Genome Sequencing Center for Infectious Disease"/>
            <person name="Wu L."/>
            <person name="Ma J."/>
        </authorList>
    </citation>
    <scope>NUCLEOTIDE SEQUENCE [LARGE SCALE GENOMIC DNA]</scope>
    <source>
        <strain evidence="5">JCM 17593</strain>
    </source>
</reference>
<dbReference type="InterPro" id="IPR051400">
    <property type="entry name" value="HAD-like_hydrolase"/>
</dbReference>
<dbReference type="InterPro" id="IPR023214">
    <property type="entry name" value="HAD_sf"/>
</dbReference>
<evidence type="ECO:0000256" key="2">
    <source>
        <dbReference type="ARBA" id="ARBA00022801"/>
    </source>
</evidence>
<dbReference type="SUPFAM" id="SSF56784">
    <property type="entry name" value="HAD-like"/>
    <property type="match status" value="1"/>
</dbReference>
<dbReference type="InterPro" id="IPR006439">
    <property type="entry name" value="HAD-SF_hydro_IA"/>
</dbReference>
<dbReference type="NCBIfam" id="TIGR01509">
    <property type="entry name" value="HAD-SF-IA-v3"/>
    <property type="match status" value="1"/>
</dbReference>
<dbReference type="Proteomes" id="UP001500213">
    <property type="component" value="Unassembled WGS sequence"/>
</dbReference>
<keyword evidence="5" id="KW-1185">Reference proteome</keyword>
<dbReference type="PRINTS" id="PR00413">
    <property type="entry name" value="HADHALOGNASE"/>
</dbReference>
<dbReference type="NCBIfam" id="TIGR01549">
    <property type="entry name" value="HAD-SF-IA-v1"/>
    <property type="match status" value="1"/>
</dbReference>
<dbReference type="EMBL" id="BAABBX010000010">
    <property type="protein sequence ID" value="GAA4188076.1"/>
    <property type="molecule type" value="Genomic_DNA"/>
</dbReference>
<dbReference type="SFLD" id="SFLDG01129">
    <property type="entry name" value="C1.5:_HAD__Beta-PGM__Phosphata"/>
    <property type="match status" value="1"/>
</dbReference>
<dbReference type="RefSeq" id="WP_344775250.1">
    <property type="nucleotide sequence ID" value="NZ_BAABBX010000010.1"/>
</dbReference>
<dbReference type="GO" id="GO:0016787">
    <property type="term" value="F:hydrolase activity"/>
    <property type="evidence" value="ECO:0007669"/>
    <property type="project" value="UniProtKB-KW"/>
</dbReference>
<keyword evidence="2 4" id="KW-0378">Hydrolase</keyword>
<gene>
    <name evidence="4" type="ORF">GCM10022288_14040</name>
</gene>
<dbReference type="SFLD" id="SFLDS00003">
    <property type="entry name" value="Haloacid_Dehalogenase"/>
    <property type="match status" value="1"/>
</dbReference>
<dbReference type="PANTHER" id="PTHR46470:SF4">
    <property type="entry name" value="5-AMINO-6-(5-PHOSPHO-D-RIBITYLAMINO)URACIL PHOSPHATASE YIGB"/>
    <property type="match status" value="1"/>
</dbReference>
<comment type="caution">
    <text evidence="4">The sequence shown here is derived from an EMBL/GenBank/DDBJ whole genome shotgun (WGS) entry which is preliminary data.</text>
</comment>
<dbReference type="InterPro" id="IPR036412">
    <property type="entry name" value="HAD-like_sf"/>
</dbReference>
<keyword evidence="3" id="KW-0460">Magnesium</keyword>